<accession>A0A140L249</accession>
<dbReference type="Proteomes" id="UP000070427">
    <property type="component" value="Unassembled WGS sequence"/>
</dbReference>
<dbReference type="Gene3D" id="3.30.70.2390">
    <property type="match status" value="1"/>
</dbReference>
<dbReference type="AlphaFoldDB" id="A0A140L249"/>
<evidence type="ECO:0000313" key="5">
    <source>
        <dbReference type="EMBL" id="KXG74624.1"/>
    </source>
</evidence>
<evidence type="ECO:0000259" key="3">
    <source>
        <dbReference type="Pfam" id="PF03816"/>
    </source>
</evidence>
<organism evidence="5 6">
    <name type="scientific">Fervidicola ferrireducens</name>
    <dbReference type="NCBI Taxonomy" id="520764"/>
    <lineage>
        <taxon>Bacteria</taxon>
        <taxon>Bacillati</taxon>
        <taxon>Bacillota</taxon>
        <taxon>Clostridia</taxon>
        <taxon>Thermosediminibacterales</taxon>
        <taxon>Thermosediminibacteraceae</taxon>
        <taxon>Fervidicola</taxon>
    </lineage>
</organism>
<dbReference type="Pfam" id="PF13399">
    <property type="entry name" value="LytR_C"/>
    <property type="match status" value="1"/>
</dbReference>
<keyword evidence="2" id="KW-0472">Membrane</keyword>
<evidence type="ECO:0000313" key="6">
    <source>
        <dbReference type="Proteomes" id="UP000070427"/>
    </source>
</evidence>
<dbReference type="PATRIC" id="fig|520764.3.peg.2387"/>
<dbReference type="STRING" id="520764.AN618_22200"/>
<dbReference type="InterPro" id="IPR004474">
    <property type="entry name" value="LytR_CpsA_psr"/>
</dbReference>
<evidence type="ECO:0000256" key="2">
    <source>
        <dbReference type="SAM" id="Phobius"/>
    </source>
</evidence>
<sequence length="392" mass="43218">MGRIIKYTVVAIAFAALAFGSGFYFALSRLNDGAGITPGDNPATEEYSGGRLNILVLGLDAGTIGADEEHNHYRSDTMMVVSIDPAEKRVNVLSIPRDTRVRIPGVGYQKINAAMAYGGPELAVRTVKDLLGVPIHNYVTINYSGFRKIVDAMGGVEINIERRMKYVDKAGGLRIDLEPGLQVLDGEKAEQFVRFRQYPEGDLGRIKAQQKFLEAAVKSFFKPSTILRLPQIVKAVQETVRTDIEPSNMVKLANLAMQIGQDNIKMYILPGEGRYIGGISYFIPYESQMRQVVKEVFFGENANVKVAVLNGSGYAGLASKVAEKLEEMGFTVVRVANADSFDYDTTTIIYPSDMREYAEKLAKVFESARMQEENAPGEDLTTIIVGKDAQRN</sequence>
<dbReference type="Pfam" id="PF03816">
    <property type="entry name" value="LytR_cpsA_psr"/>
    <property type="match status" value="1"/>
</dbReference>
<evidence type="ECO:0000259" key="4">
    <source>
        <dbReference type="Pfam" id="PF13399"/>
    </source>
</evidence>
<feature type="domain" description="Cell envelope-related transcriptional attenuator" evidence="3">
    <location>
        <begin position="74"/>
        <end position="219"/>
    </location>
</feature>
<dbReference type="OrthoDB" id="305468at2"/>
<dbReference type="PANTHER" id="PTHR33392">
    <property type="entry name" value="POLYISOPRENYL-TEICHOIC ACID--PEPTIDOGLYCAN TEICHOIC ACID TRANSFERASE TAGU"/>
    <property type="match status" value="1"/>
</dbReference>
<feature type="domain" description="LytR/CpsA/Psr regulator C-terminal" evidence="4">
    <location>
        <begin position="303"/>
        <end position="388"/>
    </location>
</feature>
<dbReference type="NCBIfam" id="TIGR00350">
    <property type="entry name" value="lytR_cpsA_psr"/>
    <property type="match status" value="1"/>
</dbReference>
<keyword evidence="6" id="KW-1185">Reference proteome</keyword>
<dbReference type="RefSeq" id="WP_066355064.1">
    <property type="nucleotide sequence ID" value="NZ_LOED01000043.1"/>
</dbReference>
<dbReference type="InterPro" id="IPR050922">
    <property type="entry name" value="LytR/CpsA/Psr_CW_biosynth"/>
</dbReference>
<comment type="caution">
    <text evidence="5">The sequence shown here is derived from an EMBL/GenBank/DDBJ whole genome shotgun (WGS) entry which is preliminary data.</text>
</comment>
<dbReference type="EMBL" id="LOED01000043">
    <property type="protein sequence ID" value="KXG74624.1"/>
    <property type="molecule type" value="Genomic_DNA"/>
</dbReference>
<reference evidence="5 6" key="1">
    <citation type="submission" date="2015-12" db="EMBL/GenBank/DDBJ databases">
        <title>Draft genome sequnece of Fervidicola ferrireducens strain Y170.</title>
        <authorList>
            <person name="Patel B.K."/>
        </authorList>
    </citation>
    <scope>NUCLEOTIDE SEQUENCE [LARGE SCALE GENOMIC DNA]</scope>
    <source>
        <strain evidence="5 6">Y170</strain>
    </source>
</reference>
<proteinExistence type="inferred from homology"/>
<keyword evidence="2" id="KW-0812">Transmembrane</keyword>
<evidence type="ECO:0000256" key="1">
    <source>
        <dbReference type="ARBA" id="ARBA00006068"/>
    </source>
</evidence>
<dbReference type="Gene3D" id="3.40.630.190">
    <property type="entry name" value="LCP protein"/>
    <property type="match status" value="1"/>
</dbReference>
<keyword evidence="2" id="KW-1133">Transmembrane helix</keyword>
<protein>
    <submittedName>
        <fullName evidence="5">Regulatory protein MsrR</fullName>
    </submittedName>
</protein>
<dbReference type="InParanoid" id="A0A140L249"/>
<dbReference type="InterPro" id="IPR027381">
    <property type="entry name" value="LytR/CpsA/Psr_C"/>
</dbReference>
<comment type="similarity">
    <text evidence="1">Belongs to the LytR/CpsA/Psr (LCP) family.</text>
</comment>
<feature type="transmembrane region" description="Helical" evidence="2">
    <location>
        <begin position="7"/>
        <end position="27"/>
    </location>
</feature>
<gene>
    <name evidence="5" type="primary">msrR</name>
    <name evidence="5" type="ORF">AN618_22200</name>
</gene>
<dbReference type="PANTHER" id="PTHR33392:SF6">
    <property type="entry name" value="POLYISOPRENYL-TEICHOIC ACID--PEPTIDOGLYCAN TEICHOIC ACID TRANSFERASE TAGU"/>
    <property type="match status" value="1"/>
</dbReference>
<name>A0A140L249_9FIRM</name>